<dbReference type="GO" id="GO:0003700">
    <property type="term" value="F:DNA-binding transcription factor activity"/>
    <property type="evidence" value="ECO:0007669"/>
    <property type="project" value="InterPro"/>
</dbReference>
<feature type="domain" description="HTH lysR-type" evidence="5">
    <location>
        <begin position="3"/>
        <end position="60"/>
    </location>
</feature>
<dbReference type="FunFam" id="1.10.10.10:FF:000001">
    <property type="entry name" value="LysR family transcriptional regulator"/>
    <property type="match status" value="1"/>
</dbReference>
<dbReference type="InterPro" id="IPR005119">
    <property type="entry name" value="LysR_subst-bd"/>
</dbReference>
<dbReference type="InterPro" id="IPR000847">
    <property type="entry name" value="LysR_HTH_N"/>
</dbReference>
<evidence type="ECO:0000259" key="5">
    <source>
        <dbReference type="PROSITE" id="PS50931"/>
    </source>
</evidence>
<gene>
    <name evidence="6" type="ORF">AC244_31820</name>
</gene>
<evidence type="ECO:0000256" key="3">
    <source>
        <dbReference type="ARBA" id="ARBA00023125"/>
    </source>
</evidence>
<dbReference type="Gene3D" id="3.40.190.290">
    <property type="match status" value="1"/>
</dbReference>
<dbReference type="SUPFAM" id="SSF53850">
    <property type="entry name" value="Periplasmic binding protein-like II"/>
    <property type="match status" value="1"/>
</dbReference>
<dbReference type="AlphaFoldDB" id="A0A0L8BF75"/>
<dbReference type="PATRIC" id="fig|106592.7.peg.5823"/>
<dbReference type="InterPro" id="IPR058163">
    <property type="entry name" value="LysR-type_TF_proteobact-type"/>
</dbReference>
<dbReference type="Pfam" id="PF03466">
    <property type="entry name" value="LysR_substrate"/>
    <property type="match status" value="1"/>
</dbReference>
<evidence type="ECO:0000256" key="2">
    <source>
        <dbReference type="ARBA" id="ARBA00023015"/>
    </source>
</evidence>
<dbReference type="SUPFAM" id="SSF46785">
    <property type="entry name" value="Winged helix' DNA-binding domain"/>
    <property type="match status" value="1"/>
</dbReference>
<comment type="caution">
    <text evidence="6">The sequence shown here is derived from an EMBL/GenBank/DDBJ whole genome shotgun (WGS) entry which is preliminary data.</text>
</comment>
<organism evidence="6 7">
    <name type="scientific">Ensifer adhaerens</name>
    <name type="common">Sinorhizobium morelense</name>
    <dbReference type="NCBI Taxonomy" id="106592"/>
    <lineage>
        <taxon>Bacteria</taxon>
        <taxon>Pseudomonadati</taxon>
        <taxon>Pseudomonadota</taxon>
        <taxon>Alphaproteobacteria</taxon>
        <taxon>Hyphomicrobiales</taxon>
        <taxon>Rhizobiaceae</taxon>
        <taxon>Sinorhizobium/Ensifer group</taxon>
        <taxon>Ensifer</taxon>
    </lineage>
</organism>
<evidence type="ECO:0000313" key="6">
    <source>
        <dbReference type="EMBL" id="KOF13292.1"/>
    </source>
</evidence>
<reference evidence="7" key="1">
    <citation type="submission" date="2015-07" db="EMBL/GenBank/DDBJ databases">
        <title>Whole genome sequence of an Ensifer adhaerens strain isolated from a cave pool in the Wind Cave National Park.</title>
        <authorList>
            <person name="Eng W.W.H."/>
            <person name="Gan H.M."/>
            <person name="Barton H.A."/>
            <person name="Savka M.A."/>
        </authorList>
    </citation>
    <scope>NUCLEOTIDE SEQUENCE [LARGE SCALE GENOMIC DNA]</scope>
    <source>
        <strain evidence="7">SD006</strain>
    </source>
</reference>
<evidence type="ECO:0000256" key="1">
    <source>
        <dbReference type="ARBA" id="ARBA00009437"/>
    </source>
</evidence>
<proteinExistence type="inferred from homology"/>
<dbReference type="InterPro" id="IPR036388">
    <property type="entry name" value="WH-like_DNA-bd_sf"/>
</dbReference>
<accession>A0A0L8BF75</accession>
<dbReference type="RefSeq" id="WP_053252815.1">
    <property type="nucleotide sequence ID" value="NZ_LGAP01000040.1"/>
</dbReference>
<dbReference type="InterPro" id="IPR036390">
    <property type="entry name" value="WH_DNA-bd_sf"/>
</dbReference>
<keyword evidence="2" id="KW-0805">Transcription regulation</keyword>
<dbReference type="PANTHER" id="PTHR30537">
    <property type="entry name" value="HTH-TYPE TRANSCRIPTIONAL REGULATOR"/>
    <property type="match status" value="1"/>
</dbReference>
<sequence>MAVSLDRLTVFRAVVETGSFTAAAKQLNQARAAVSFNVKQLESELGVTLLHRTTRSLALTDAGERFYARCLRILTEADEAIAEARTEQTVLSGSLRLTSTVEYGVAVIAPALQKFTALHPDLDVQFEAYPTNVDLLRDRFDVAIRLGRNEQFQTSPYAGVHLGTYQLRPVASPDIIARVEGTVVGTPEMLSALPHISNATVDHVKSWTMFDEEGRECAFEVPRQSRLLANNASVVKALAVAGAGVALLPDWFVAPELAKGTLADALPSYRFPDHQIYAMHLPMQMVPQKIRAWLRFLKDYVRR</sequence>
<dbReference type="Pfam" id="PF00126">
    <property type="entry name" value="HTH_1"/>
    <property type="match status" value="1"/>
</dbReference>
<dbReference type="GO" id="GO:0043565">
    <property type="term" value="F:sequence-specific DNA binding"/>
    <property type="evidence" value="ECO:0007669"/>
    <property type="project" value="TreeGrafter"/>
</dbReference>
<dbReference type="PRINTS" id="PR00039">
    <property type="entry name" value="HTHLYSR"/>
</dbReference>
<keyword evidence="3" id="KW-0238">DNA-binding</keyword>
<evidence type="ECO:0000313" key="7">
    <source>
        <dbReference type="Proteomes" id="UP000037425"/>
    </source>
</evidence>
<evidence type="ECO:0000256" key="4">
    <source>
        <dbReference type="ARBA" id="ARBA00023163"/>
    </source>
</evidence>
<dbReference type="GO" id="GO:0006351">
    <property type="term" value="P:DNA-templated transcription"/>
    <property type="evidence" value="ECO:0007669"/>
    <property type="project" value="TreeGrafter"/>
</dbReference>
<dbReference type="Gene3D" id="1.10.10.10">
    <property type="entry name" value="Winged helix-like DNA-binding domain superfamily/Winged helix DNA-binding domain"/>
    <property type="match status" value="1"/>
</dbReference>
<name>A0A0L8BF75_ENSAD</name>
<protein>
    <submittedName>
        <fullName evidence="6">LysR family transcriptional regulator</fullName>
    </submittedName>
</protein>
<dbReference type="EMBL" id="LGAP01000040">
    <property type="protein sequence ID" value="KOF13292.1"/>
    <property type="molecule type" value="Genomic_DNA"/>
</dbReference>
<dbReference type="Proteomes" id="UP000037425">
    <property type="component" value="Unassembled WGS sequence"/>
</dbReference>
<keyword evidence="4" id="KW-0804">Transcription</keyword>
<dbReference type="OrthoDB" id="9813056at2"/>
<comment type="similarity">
    <text evidence="1">Belongs to the LysR transcriptional regulatory family.</text>
</comment>
<dbReference type="PANTHER" id="PTHR30537:SF66">
    <property type="entry name" value="IRON-REGULATED VIRULENCE REGULATORY PROTEIN IRGB"/>
    <property type="match status" value="1"/>
</dbReference>
<dbReference type="PROSITE" id="PS50931">
    <property type="entry name" value="HTH_LYSR"/>
    <property type="match status" value="1"/>
</dbReference>